<proteinExistence type="predicted"/>
<dbReference type="Gene3D" id="3.90.1720.10">
    <property type="entry name" value="endopeptidase domain like (from Nostoc punctiforme)"/>
    <property type="match status" value="1"/>
</dbReference>
<evidence type="ECO:0000259" key="2">
    <source>
        <dbReference type="Pfam" id="PF05257"/>
    </source>
</evidence>
<feature type="domain" description="Peptidase C51" evidence="2">
    <location>
        <begin position="160"/>
        <end position="248"/>
    </location>
</feature>
<sequence>MTGRFDRLFENIAPRLSALRLNGAAPRAALARMSPEDRAVGVAVAGVMAGAVGLAIFNPLSGDTASAETPAQAAAAVSREGAVAGRSEHVKSEHLKSERSESGRSARKASTVDASTVIKLAKSQVGVEEGRNGSTKYADWYASTSHAAVTARRDGGSVGDYKGAEWCDMFVSWLSAQTGVRNMGWDAYTVQHATWFKDEGKWGTKARPGAVVFFDWQNGSRGGIDGIDHVGLVVKDNGNGTISTVEGNTGNAVQEKVRDKSEVVGYGYPDYAKS</sequence>
<name>A0ABN2YB92_9ACTN</name>
<accession>A0ABN2YB92</accession>
<dbReference type="Pfam" id="PF05257">
    <property type="entry name" value="CHAP"/>
    <property type="match status" value="1"/>
</dbReference>
<dbReference type="InterPro" id="IPR007921">
    <property type="entry name" value="CHAP_dom"/>
</dbReference>
<feature type="compositionally biased region" description="Basic and acidic residues" evidence="1">
    <location>
        <begin position="86"/>
        <end position="104"/>
    </location>
</feature>
<evidence type="ECO:0000313" key="3">
    <source>
        <dbReference type="EMBL" id="GAA2124422.1"/>
    </source>
</evidence>
<evidence type="ECO:0000313" key="4">
    <source>
        <dbReference type="Proteomes" id="UP001501020"/>
    </source>
</evidence>
<evidence type="ECO:0000256" key="1">
    <source>
        <dbReference type="SAM" id="MobiDB-lite"/>
    </source>
</evidence>
<reference evidence="3 4" key="1">
    <citation type="journal article" date="2019" name="Int. J. Syst. Evol. Microbiol.">
        <title>The Global Catalogue of Microorganisms (GCM) 10K type strain sequencing project: providing services to taxonomists for standard genome sequencing and annotation.</title>
        <authorList>
            <consortium name="The Broad Institute Genomics Platform"/>
            <consortium name="The Broad Institute Genome Sequencing Center for Infectious Disease"/>
            <person name="Wu L."/>
            <person name="Ma J."/>
        </authorList>
    </citation>
    <scope>NUCLEOTIDE SEQUENCE [LARGE SCALE GENOMIC DNA]</scope>
    <source>
        <strain evidence="3 4">JCM 13850</strain>
    </source>
</reference>
<organism evidence="3 4">
    <name type="scientific">Actinomadura napierensis</name>
    <dbReference type="NCBI Taxonomy" id="267854"/>
    <lineage>
        <taxon>Bacteria</taxon>
        <taxon>Bacillati</taxon>
        <taxon>Actinomycetota</taxon>
        <taxon>Actinomycetes</taxon>
        <taxon>Streptosporangiales</taxon>
        <taxon>Thermomonosporaceae</taxon>
        <taxon>Actinomadura</taxon>
    </lineage>
</organism>
<keyword evidence="4" id="KW-1185">Reference proteome</keyword>
<gene>
    <name evidence="3" type="ORF">GCM10009727_11950</name>
</gene>
<dbReference type="Proteomes" id="UP001501020">
    <property type="component" value="Unassembled WGS sequence"/>
</dbReference>
<protein>
    <recommendedName>
        <fullName evidence="2">Peptidase C51 domain-containing protein</fullName>
    </recommendedName>
</protein>
<dbReference type="EMBL" id="BAAAMR010000006">
    <property type="protein sequence ID" value="GAA2124422.1"/>
    <property type="molecule type" value="Genomic_DNA"/>
</dbReference>
<dbReference type="RefSeq" id="WP_344262318.1">
    <property type="nucleotide sequence ID" value="NZ_BAAAMR010000006.1"/>
</dbReference>
<feature type="region of interest" description="Disordered" evidence="1">
    <location>
        <begin position="77"/>
        <end position="109"/>
    </location>
</feature>
<comment type="caution">
    <text evidence="3">The sequence shown here is derived from an EMBL/GenBank/DDBJ whole genome shotgun (WGS) entry which is preliminary data.</text>
</comment>